<dbReference type="EMBL" id="CM018052">
    <property type="protein sequence ID" value="KAA8514784.1"/>
    <property type="molecule type" value="Genomic_DNA"/>
</dbReference>
<organism evidence="1 2">
    <name type="scientific">Nyssa sinensis</name>
    <dbReference type="NCBI Taxonomy" id="561372"/>
    <lineage>
        <taxon>Eukaryota</taxon>
        <taxon>Viridiplantae</taxon>
        <taxon>Streptophyta</taxon>
        <taxon>Embryophyta</taxon>
        <taxon>Tracheophyta</taxon>
        <taxon>Spermatophyta</taxon>
        <taxon>Magnoliopsida</taxon>
        <taxon>eudicotyledons</taxon>
        <taxon>Gunneridae</taxon>
        <taxon>Pentapetalae</taxon>
        <taxon>asterids</taxon>
        <taxon>Cornales</taxon>
        <taxon>Nyssaceae</taxon>
        <taxon>Nyssa</taxon>
    </lineage>
</organism>
<gene>
    <name evidence="1" type="ORF">F0562_017963</name>
</gene>
<dbReference type="Proteomes" id="UP000325577">
    <property type="component" value="Linkage Group LG9"/>
</dbReference>
<accession>A0A5J4ZAP6</accession>
<evidence type="ECO:0000313" key="1">
    <source>
        <dbReference type="EMBL" id="KAA8514784.1"/>
    </source>
</evidence>
<protein>
    <submittedName>
        <fullName evidence="1">Uncharacterized protein</fullName>
    </submittedName>
</protein>
<reference evidence="1 2" key="1">
    <citation type="submission" date="2019-09" db="EMBL/GenBank/DDBJ databases">
        <title>A chromosome-level genome assembly of the Chinese tupelo Nyssa sinensis.</title>
        <authorList>
            <person name="Yang X."/>
            <person name="Kang M."/>
            <person name="Yang Y."/>
            <person name="Xiong H."/>
            <person name="Wang M."/>
            <person name="Zhang Z."/>
            <person name="Wang Z."/>
            <person name="Wu H."/>
            <person name="Ma T."/>
            <person name="Liu J."/>
            <person name="Xi Z."/>
        </authorList>
    </citation>
    <scope>NUCLEOTIDE SEQUENCE [LARGE SCALE GENOMIC DNA]</scope>
    <source>
        <strain evidence="1">J267</strain>
        <tissue evidence="1">Leaf</tissue>
    </source>
</reference>
<keyword evidence="2" id="KW-1185">Reference proteome</keyword>
<name>A0A5J4ZAP6_9ASTE</name>
<dbReference type="AlphaFoldDB" id="A0A5J4ZAP6"/>
<proteinExistence type="predicted"/>
<evidence type="ECO:0000313" key="2">
    <source>
        <dbReference type="Proteomes" id="UP000325577"/>
    </source>
</evidence>
<sequence>MLRSSRSGGGCYYLWGYWFADLSFVEGVDHIIEGAADFGPTEAIDSSPIKAVNSRPTKVVDSRPTKAIDSEAANFELVEVVSFEPMAAIGLGAMVASGFGPVVVVGPVPVVVVDFELDSSQLNSTSRFVGPKNQTSDQLQLCWAGDHQHAFELEATPKLVDFVAYGRVLGALIL</sequence>